<keyword evidence="3" id="KW-1185">Reference proteome</keyword>
<protein>
    <submittedName>
        <fullName evidence="2">Uncharacterized protein</fullName>
    </submittedName>
</protein>
<gene>
    <name evidence="2" type="primary">Contig17167.g832</name>
    <name evidence="2" type="ORF">STYLEM_12381</name>
</gene>
<evidence type="ECO:0000313" key="3">
    <source>
        <dbReference type="Proteomes" id="UP000039865"/>
    </source>
</evidence>
<dbReference type="InParanoid" id="A0A078AR33"/>
<feature type="chain" id="PRO_5001729621" evidence="1">
    <location>
        <begin position="18"/>
        <end position="217"/>
    </location>
</feature>
<dbReference type="EMBL" id="CCKQ01011765">
    <property type="protein sequence ID" value="CDW83338.1"/>
    <property type="molecule type" value="Genomic_DNA"/>
</dbReference>
<feature type="signal peptide" evidence="1">
    <location>
        <begin position="1"/>
        <end position="17"/>
    </location>
</feature>
<name>A0A078AR33_STYLE</name>
<dbReference type="Proteomes" id="UP000039865">
    <property type="component" value="Unassembled WGS sequence"/>
</dbReference>
<proteinExistence type="predicted"/>
<sequence length="217" mass="23806">MKSLIIAGAALFSAASGVQIDNAKPSQLAQVDQGYSIGGFGGGPGLYGGHYGHGDKGFGGGAPAHHHDRVEYDYTCRAKHDEDNLQNDITLYGPKVVLVNLDSRCQVDRLEREGIFVQTGDLIFVTGREDSCAWQEWDTDHHSLDYDVVFPGLDYDMPLRSEPGHQQNIVILEALSTGSTTYDIDLYWGKREVRSVSVQIYVNEQPALAVATPRFSC</sequence>
<organism evidence="2 3">
    <name type="scientific">Stylonychia lemnae</name>
    <name type="common">Ciliate</name>
    <dbReference type="NCBI Taxonomy" id="5949"/>
    <lineage>
        <taxon>Eukaryota</taxon>
        <taxon>Sar</taxon>
        <taxon>Alveolata</taxon>
        <taxon>Ciliophora</taxon>
        <taxon>Intramacronucleata</taxon>
        <taxon>Spirotrichea</taxon>
        <taxon>Stichotrichia</taxon>
        <taxon>Sporadotrichida</taxon>
        <taxon>Oxytrichidae</taxon>
        <taxon>Stylonychinae</taxon>
        <taxon>Stylonychia</taxon>
    </lineage>
</organism>
<reference evidence="2 3" key="1">
    <citation type="submission" date="2014-06" db="EMBL/GenBank/DDBJ databases">
        <authorList>
            <person name="Swart Estienne"/>
        </authorList>
    </citation>
    <scope>NUCLEOTIDE SEQUENCE [LARGE SCALE GENOMIC DNA]</scope>
    <source>
        <strain evidence="2 3">130c</strain>
    </source>
</reference>
<evidence type="ECO:0000313" key="2">
    <source>
        <dbReference type="EMBL" id="CDW83338.1"/>
    </source>
</evidence>
<keyword evidence="1" id="KW-0732">Signal</keyword>
<accession>A0A078AR33</accession>
<evidence type="ECO:0000256" key="1">
    <source>
        <dbReference type="SAM" id="SignalP"/>
    </source>
</evidence>
<dbReference type="AlphaFoldDB" id="A0A078AR33"/>